<keyword evidence="1" id="KW-0812">Transmembrane</keyword>
<proteinExistence type="predicted"/>
<comment type="caution">
    <text evidence="2">The sequence shown here is derived from an EMBL/GenBank/DDBJ whole genome shotgun (WGS) entry which is preliminary data.</text>
</comment>
<evidence type="ECO:0000313" key="3">
    <source>
        <dbReference type="Proteomes" id="UP000267408"/>
    </source>
</evidence>
<feature type="transmembrane region" description="Helical" evidence="1">
    <location>
        <begin position="87"/>
        <end position="108"/>
    </location>
</feature>
<organism evidence="2 3">
    <name type="scientific">Kitasatospora cineracea</name>
    <dbReference type="NCBI Taxonomy" id="88074"/>
    <lineage>
        <taxon>Bacteria</taxon>
        <taxon>Bacillati</taxon>
        <taxon>Actinomycetota</taxon>
        <taxon>Actinomycetes</taxon>
        <taxon>Kitasatosporales</taxon>
        <taxon>Streptomycetaceae</taxon>
        <taxon>Kitasatospora</taxon>
    </lineage>
</organism>
<dbReference type="EMBL" id="RJVJ01000002">
    <property type="protein sequence ID" value="ROR38105.1"/>
    <property type="molecule type" value="Genomic_DNA"/>
</dbReference>
<reference evidence="2 3" key="1">
    <citation type="submission" date="2018-11" db="EMBL/GenBank/DDBJ databases">
        <title>Sequencing the genomes of 1000 actinobacteria strains.</title>
        <authorList>
            <person name="Klenk H.-P."/>
        </authorList>
    </citation>
    <scope>NUCLEOTIDE SEQUENCE [LARGE SCALE GENOMIC DNA]</scope>
    <source>
        <strain evidence="2 3">DSM 44780</strain>
    </source>
</reference>
<name>A0A8G1UCA7_9ACTN</name>
<feature type="transmembrane region" description="Helical" evidence="1">
    <location>
        <begin position="50"/>
        <end position="75"/>
    </location>
</feature>
<accession>A0A8G1UCA7</accession>
<protein>
    <submittedName>
        <fullName evidence="2">Uncharacterized protein</fullName>
    </submittedName>
</protein>
<gene>
    <name evidence="2" type="ORF">EDD39_6268</name>
</gene>
<sequence length="125" mass="12533">MTTNGMRAGRRLAAAAVLGTLGWVCAKYGHDAYLDAVPRRLGHCLDAAPVPATAWAAMVAGPLLETAAGTTAALLLRPTARSSTAALVTAALITALAGILLLVTGWGLTDAIGGPGTTRHPCSGM</sequence>
<evidence type="ECO:0000256" key="1">
    <source>
        <dbReference type="SAM" id="Phobius"/>
    </source>
</evidence>
<dbReference type="Proteomes" id="UP000267408">
    <property type="component" value="Unassembled WGS sequence"/>
</dbReference>
<keyword evidence="1" id="KW-1133">Transmembrane helix</keyword>
<dbReference type="AlphaFoldDB" id="A0A8G1UCA7"/>
<keyword evidence="1" id="KW-0472">Membrane</keyword>
<evidence type="ECO:0000313" key="2">
    <source>
        <dbReference type="EMBL" id="ROR38105.1"/>
    </source>
</evidence>